<evidence type="ECO:0000256" key="6">
    <source>
        <dbReference type="ARBA" id="ARBA00023146"/>
    </source>
</evidence>
<evidence type="ECO:0000259" key="8">
    <source>
        <dbReference type="Pfam" id="PF00749"/>
    </source>
</evidence>
<feature type="domain" description="Glutamyl/glutaminyl-tRNA synthetase class Ib catalytic" evidence="8">
    <location>
        <begin position="33"/>
        <end position="291"/>
    </location>
</feature>
<evidence type="ECO:0000256" key="2">
    <source>
        <dbReference type="ARBA" id="ARBA00022723"/>
    </source>
</evidence>
<dbReference type="PANTHER" id="PTHR43311">
    <property type="entry name" value="GLUTAMATE--TRNA LIGASE"/>
    <property type="match status" value="1"/>
</dbReference>
<name>A0A1G5IJ65_9BACT</name>
<dbReference type="EMBL" id="FMUX01000020">
    <property type="protein sequence ID" value="SCY75619.1"/>
    <property type="molecule type" value="Genomic_DNA"/>
</dbReference>
<dbReference type="STRING" id="419481.SAMN05216233_12025"/>
<keyword evidence="4" id="KW-0862">Zinc</keyword>
<dbReference type="InterPro" id="IPR020058">
    <property type="entry name" value="Glu/Gln-tRNA-synth_Ib_cat-dom"/>
</dbReference>
<keyword evidence="1 7" id="KW-0436">Ligase</keyword>
<dbReference type="PROSITE" id="PS00178">
    <property type="entry name" value="AA_TRNA_LIGASE_I"/>
    <property type="match status" value="1"/>
</dbReference>
<dbReference type="GO" id="GO:0005829">
    <property type="term" value="C:cytosol"/>
    <property type="evidence" value="ECO:0007669"/>
    <property type="project" value="TreeGrafter"/>
</dbReference>
<reference evidence="9 10" key="1">
    <citation type="submission" date="2016-10" db="EMBL/GenBank/DDBJ databases">
        <authorList>
            <person name="de Groot N.N."/>
        </authorList>
    </citation>
    <scope>NUCLEOTIDE SEQUENCE [LARGE SCALE GENOMIC DNA]</scope>
    <source>
        <strain evidence="9 10">AA1</strain>
    </source>
</reference>
<dbReference type="InterPro" id="IPR001412">
    <property type="entry name" value="aa-tRNA-synth_I_CS"/>
</dbReference>
<keyword evidence="3 7" id="KW-0547">Nucleotide-binding</keyword>
<gene>
    <name evidence="9" type="ORF">SAMN05216233_12025</name>
</gene>
<dbReference type="InterPro" id="IPR000924">
    <property type="entry name" value="Glu/Gln-tRNA-synth"/>
</dbReference>
<evidence type="ECO:0000256" key="7">
    <source>
        <dbReference type="RuleBase" id="RU363037"/>
    </source>
</evidence>
<keyword evidence="2" id="KW-0479">Metal-binding</keyword>
<dbReference type="PRINTS" id="PR00987">
    <property type="entry name" value="TRNASYNTHGLU"/>
</dbReference>
<dbReference type="SUPFAM" id="SSF52374">
    <property type="entry name" value="Nucleotidylyl transferase"/>
    <property type="match status" value="1"/>
</dbReference>
<accession>A0A1G5IJ65</accession>
<sequence length="318" mass="35642">MRFDRSNQGRNSFFSHMDVMPLDKTGIPEKPVSRIAPTPSGYLHLGNAVNFLVTWALVRARGGTLHLRIDDMDGIRFRDEVLNDIFKSLEWLGLDWDTGPTGPDEFHRSFSLQKRRDVYRSELGRLTQETGKLFACECSRSAIKKVAPSGLYPGTCRQCGHALVPHKTAMRVVVDQGTVVRVNGHGLDLSNTFGDFLLWRKDDQPAYQFASLLEDEAGQINFIVRGEDLLPSTAAQLYLADLFHADNFRRCTFLHHSLIQGADGEKLSKSRGAYALKDMRDAGMSPDVAWKTAARYLGGSPEDVETPRDLIACLRQSR</sequence>
<dbReference type="GO" id="GO:0005524">
    <property type="term" value="F:ATP binding"/>
    <property type="evidence" value="ECO:0007669"/>
    <property type="project" value="UniProtKB-KW"/>
</dbReference>
<evidence type="ECO:0000256" key="4">
    <source>
        <dbReference type="ARBA" id="ARBA00022833"/>
    </source>
</evidence>
<comment type="similarity">
    <text evidence="7">Belongs to the class-I aminoacyl-tRNA synthetase family.</text>
</comment>
<dbReference type="Gene3D" id="3.40.50.620">
    <property type="entry name" value="HUPs"/>
    <property type="match status" value="1"/>
</dbReference>
<dbReference type="AlphaFoldDB" id="A0A1G5IJ65"/>
<proteinExistence type="inferred from homology"/>
<organism evidence="9 10">
    <name type="scientific">Desulfoluna spongiiphila</name>
    <dbReference type="NCBI Taxonomy" id="419481"/>
    <lineage>
        <taxon>Bacteria</taxon>
        <taxon>Pseudomonadati</taxon>
        <taxon>Thermodesulfobacteriota</taxon>
        <taxon>Desulfobacteria</taxon>
        <taxon>Desulfobacterales</taxon>
        <taxon>Desulfolunaceae</taxon>
        <taxon>Desulfoluna</taxon>
    </lineage>
</organism>
<keyword evidence="10" id="KW-1185">Reference proteome</keyword>
<dbReference type="Proteomes" id="UP000198870">
    <property type="component" value="Unassembled WGS sequence"/>
</dbReference>
<keyword evidence="5 7" id="KW-0067">ATP-binding</keyword>
<protein>
    <submittedName>
        <fullName evidence="9">Glutamyl-tRNA synthetase</fullName>
    </submittedName>
</protein>
<evidence type="ECO:0000313" key="10">
    <source>
        <dbReference type="Proteomes" id="UP000198870"/>
    </source>
</evidence>
<dbReference type="InterPro" id="IPR014729">
    <property type="entry name" value="Rossmann-like_a/b/a_fold"/>
</dbReference>
<dbReference type="GO" id="GO:0006424">
    <property type="term" value="P:glutamyl-tRNA aminoacylation"/>
    <property type="evidence" value="ECO:0007669"/>
    <property type="project" value="TreeGrafter"/>
</dbReference>
<dbReference type="Pfam" id="PF00749">
    <property type="entry name" value="tRNA-synt_1c"/>
    <property type="match status" value="1"/>
</dbReference>
<dbReference type="InterPro" id="IPR049940">
    <property type="entry name" value="GluQ/Sye"/>
</dbReference>
<dbReference type="GO" id="GO:0004818">
    <property type="term" value="F:glutamate-tRNA ligase activity"/>
    <property type="evidence" value="ECO:0007669"/>
    <property type="project" value="TreeGrafter"/>
</dbReference>
<evidence type="ECO:0000256" key="5">
    <source>
        <dbReference type="ARBA" id="ARBA00022840"/>
    </source>
</evidence>
<keyword evidence="7" id="KW-0648">Protein biosynthesis</keyword>
<keyword evidence="6 7" id="KW-0030">Aminoacyl-tRNA synthetase</keyword>
<evidence type="ECO:0000313" key="9">
    <source>
        <dbReference type="EMBL" id="SCY75619.1"/>
    </source>
</evidence>
<evidence type="ECO:0000256" key="1">
    <source>
        <dbReference type="ARBA" id="ARBA00022598"/>
    </source>
</evidence>
<evidence type="ECO:0000256" key="3">
    <source>
        <dbReference type="ARBA" id="ARBA00022741"/>
    </source>
</evidence>
<dbReference type="PANTHER" id="PTHR43311:SF1">
    <property type="entry name" value="GLUTAMYL-Q TRNA(ASP) SYNTHETASE"/>
    <property type="match status" value="1"/>
</dbReference>